<dbReference type="InterPro" id="IPR045269">
    <property type="entry name" value="Atg1-like"/>
</dbReference>
<dbReference type="VEuPathDB" id="ToxoDB:NCLIV_012170"/>
<dbReference type="Gene3D" id="1.10.510.10">
    <property type="entry name" value="Transferase(Phosphotransferase) domain 1"/>
    <property type="match status" value="2"/>
</dbReference>
<feature type="compositionally biased region" description="Polar residues" evidence="7">
    <location>
        <begin position="456"/>
        <end position="470"/>
    </location>
</feature>
<feature type="region of interest" description="Disordered" evidence="7">
    <location>
        <begin position="1198"/>
        <end position="1284"/>
    </location>
</feature>
<feature type="compositionally biased region" description="Polar residues" evidence="7">
    <location>
        <begin position="1640"/>
        <end position="1654"/>
    </location>
</feature>
<protein>
    <submittedName>
        <fullName evidence="11">Putative CAM Kinase, RAD family</fullName>
    </submittedName>
</protein>
<feature type="compositionally biased region" description="Basic and acidic residues" evidence="7">
    <location>
        <begin position="444"/>
        <end position="453"/>
    </location>
</feature>
<dbReference type="GO" id="GO:0016020">
    <property type="term" value="C:membrane"/>
    <property type="evidence" value="ECO:0007669"/>
    <property type="project" value="TreeGrafter"/>
</dbReference>
<dbReference type="EMBL" id="FR823384">
    <property type="protein sequence ID" value="CBZ50750.1"/>
    <property type="molecule type" value="Genomic_DNA"/>
</dbReference>
<dbReference type="InterPro" id="IPR000719">
    <property type="entry name" value="Prot_kinase_dom"/>
</dbReference>
<evidence type="ECO:0000256" key="6">
    <source>
        <dbReference type="PROSITE-ProRule" id="PRU10141"/>
    </source>
</evidence>
<evidence type="ECO:0000256" key="2">
    <source>
        <dbReference type="ARBA" id="ARBA00022741"/>
    </source>
</evidence>
<feature type="compositionally biased region" description="Low complexity" evidence="7">
    <location>
        <begin position="399"/>
        <end position="441"/>
    </location>
</feature>
<dbReference type="GO" id="GO:0000407">
    <property type="term" value="C:phagophore assembly site"/>
    <property type="evidence" value="ECO:0007669"/>
    <property type="project" value="TreeGrafter"/>
</dbReference>
<feature type="domain" description="Protein kinase" evidence="9">
    <location>
        <begin position="820"/>
        <end position="1227"/>
    </location>
</feature>
<dbReference type="GO" id="GO:0004674">
    <property type="term" value="F:protein serine/threonine kinase activity"/>
    <property type="evidence" value="ECO:0007669"/>
    <property type="project" value="InterPro"/>
</dbReference>
<feature type="compositionally biased region" description="Low complexity" evidence="7">
    <location>
        <begin position="1825"/>
        <end position="1847"/>
    </location>
</feature>
<dbReference type="GO" id="GO:0005509">
    <property type="term" value="F:calcium ion binding"/>
    <property type="evidence" value="ECO:0007669"/>
    <property type="project" value="InterPro"/>
</dbReference>
<feature type="region of interest" description="Disordered" evidence="7">
    <location>
        <begin position="1"/>
        <end position="77"/>
    </location>
</feature>
<feature type="compositionally biased region" description="Basic and acidic residues" evidence="7">
    <location>
        <begin position="1074"/>
        <end position="1089"/>
    </location>
</feature>
<dbReference type="PANTHER" id="PTHR24348:SF22">
    <property type="entry name" value="NON-SPECIFIC SERINE_THREONINE PROTEIN KINASE"/>
    <property type="match status" value="1"/>
</dbReference>
<dbReference type="SUPFAM" id="SSF56112">
    <property type="entry name" value="Protein kinase-like (PK-like)"/>
    <property type="match status" value="1"/>
</dbReference>
<keyword evidence="1" id="KW-0808">Transferase</keyword>
<organism evidence="11 12">
    <name type="scientific">Neospora caninum (strain Liverpool)</name>
    <dbReference type="NCBI Taxonomy" id="572307"/>
    <lineage>
        <taxon>Eukaryota</taxon>
        <taxon>Sar</taxon>
        <taxon>Alveolata</taxon>
        <taxon>Apicomplexa</taxon>
        <taxon>Conoidasida</taxon>
        <taxon>Coccidia</taxon>
        <taxon>Eucoccidiorida</taxon>
        <taxon>Eimeriorina</taxon>
        <taxon>Sarcocystidae</taxon>
        <taxon>Neospora</taxon>
    </lineage>
</organism>
<feature type="region of interest" description="Disordered" evidence="7">
    <location>
        <begin position="394"/>
        <end position="495"/>
    </location>
</feature>
<dbReference type="PROSITE" id="PS50222">
    <property type="entry name" value="EF_HAND_2"/>
    <property type="match status" value="1"/>
</dbReference>
<evidence type="ECO:0000256" key="4">
    <source>
        <dbReference type="ARBA" id="ARBA00022840"/>
    </source>
</evidence>
<accession>F0V9Y8</accession>
<keyword evidence="12" id="KW-1185">Reference proteome</keyword>
<dbReference type="Pfam" id="PF00069">
    <property type="entry name" value="Pkinase"/>
    <property type="match status" value="3"/>
</dbReference>
<dbReference type="GO" id="GO:0005829">
    <property type="term" value="C:cytosol"/>
    <property type="evidence" value="ECO:0007669"/>
    <property type="project" value="TreeGrafter"/>
</dbReference>
<dbReference type="RefSeq" id="XP_003880783.1">
    <property type="nucleotide sequence ID" value="XM_003880734.1"/>
</dbReference>
<feature type="compositionally biased region" description="Basic and acidic residues" evidence="7">
    <location>
        <begin position="9"/>
        <end position="19"/>
    </location>
</feature>
<dbReference type="InterPro" id="IPR001849">
    <property type="entry name" value="PH_domain"/>
</dbReference>
<feature type="region of interest" description="Disordered" evidence="7">
    <location>
        <begin position="546"/>
        <end position="652"/>
    </location>
</feature>
<evidence type="ECO:0000256" key="7">
    <source>
        <dbReference type="SAM" id="MobiDB-lite"/>
    </source>
</evidence>
<dbReference type="GO" id="GO:0005776">
    <property type="term" value="C:autophagosome"/>
    <property type="evidence" value="ECO:0007669"/>
    <property type="project" value="TreeGrafter"/>
</dbReference>
<reference evidence="12" key="1">
    <citation type="journal article" date="2012" name="PLoS Pathog.">
        <title>Comparative genomics of the apicomplexan parasites Toxoplasma gondii and Neospora caninum: Coccidia differing in host range and transmission strategy.</title>
        <authorList>
            <person name="Reid A.J."/>
            <person name="Vermont S.J."/>
            <person name="Cotton J.A."/>
            <person name="Harris D."/>
            <person name="Hill-Cawthorne G.A."/>
            <person name="Konen-Waisman S."/>
            <person name="Latham S.M."/>
            <person name="Mourier T."/>
            <person name="Norton R."/>
            <person name="Quail M.A."/>
            <person name="Sanders M."/>
            <person name="Shanmugam D."/>
            <person name="Sohal A."/>
            <person name="Wasmuth J.D."/>
            <person name="Brunk B."/>
            <person name="Grigg M.E."/>
            <person name="Howard J.C."/>
            <person name="Parkinson J."/>
            <person name="Roos D.S."/>
            <person name="Trees A.J."/>
            <person name="Berriman M."/>
            <person name="Pain A."/>
            <person name="Wastling J.M."/>
        </authorList>
    </citation>
    <scope>NUCLEOTIDE SEQUENCE [LARGE SCALE GENOMIC DNA]</scope>
    <source>
        <strain evidence="12">Liverpool</strain>
    </source>
</reference>
<feature type="compositionally biased region" description="Basic and acidic residues" evidence="7">
    <location>
        <begin position="1627"/>
        <end position="1639"/>
    </location>
</feature>
<evidence type="ECO:0000256" key="3">
    <source>
        <dbReference type="ARBA" id="ARBA00022777"/>
    </source>
</evidence>
<evidence type="ECO:0000256" key="1">
    <source>
        <dbReference type="ARBA" id="ARBA00022679"/>
    </source>
</evidence>
<dbReference type="SUPFAM" id="SSF47473">
    <property type="entry name" value="EF-hand"/>
    <property type="match status" value="1"/>
</dbReference>
<evidence type="ECO:0000259" key="10">
    <source>
        <dbReference type="PROSITE" id="PS50222"/>
    </source>
</evidence>
<feature type="domain" description="EF-hand" evidence="10">
    <location>
        <begin position="138"/>
        <end position="173"/>
    </location>
</feature>
<feature type="region of interest" description="Disordered" evidence="7">
    <location>
        <begin position="1073"/>
        <end position="1141"/>
    </location>
</feature>
<feature type="compositionally biased region" description="Low complexity" evidence="7">
    <location>
        <begin position="1320"/>
        <end position="1339"/>
    </location>
</feature>
<keyword evidence="3 11" id="KW-0418">Kinase</keyword>
<dbReference type="InterPro" id="IPR017441">
    <property type="entry name" value="Protein_kinase_ATP_BS"/>
</dbReference>
<dbReference type="GO" id="GO:0000045">
    <property type="term" value="P:autophagosome assembly"/>
    <property type="evidence" value="ECO:0007669"/>
    <property type="project" value="TreeGrafter"/>
</dbReference>
<feature type="compositionally biased region" description="Low complexity" evidence="7">
    <location>
        <begin position="1591"/>
        <end position="1604"/>
    </location>
</feature>
<dbReference type="InterPro" id="IPR011009">
    <property type="entry name" value="Kinase-like_dom_sf"/>
</dbReference>
<evidence type="ECO:0000259" key="8">
    <source>
        <dbReference type="PROSITE" id="PS50003"/>
    </source>
</evidence>
<dbReference type="GO" id="GO:0005524">
    <property type="term" value="F:ATP binding"/>
    <property type="evidence" value="ECO:0007669"/>
    <property type="project" value="UniProtKB-UniRule"/>
</dbReference>
<sequence>MASNQAVDAAERERQDRFEIIPQGSFPPGFSPFFPQSPAFPVESMTKKSPQLSGFPSPGEKEHQPNMPLASKRSRHSRAAKETRAQLTQLFNEFAEPRPCRTAGSGPPLMHLIRHTCGGCRTGKVLDKSALLCLFSHLPAMVFERFFDLLDEDGDERVDLKEFCKGLDMFCSQDEEKLLRFLFNLHRETEEFSERAQRDETCGEEGETEREGFPGGRENKRRSRLVGVMETNRYPFSHGAPPRAQPHSASSDEASPTSYSFASALTSGASSSSEEEEEDSLRFDEKDQLVRKRIDEIVEAAFQHKQRKPDRDFRNLFSFPSHAAKGQRGRERIPPPLSQPIRKEEGLTFEEFLAALEQNREIHDERATILSLSNTGGELQRSGRICLGTNLPALSDSTSSSSSSSSSSSASSSSSSSASSSSSSSASSSSSSSASSSSSSSVPKSEEGQREGNTDFCGQQTRQPKQTPGSFASGDRGEEAQKQEHAAGERKRGLNEKRHRSLGHLLSLVVPLGPTPLLTTGERRRRRSLAHGLFFSSLASSVYEVGGRGADLRRPAQAASIRERRDSDEEEAETAEDTEAEAPEERREREAEKRDFRDRDARSGASATQLLWGGERRREERRGCEGRRVEEDSARRGRRESSSGRLSKGRSAVGAAITEGARALLSRFGLAKADRDRESYLLNFLDADEELQMHGWLWKIGQHFGAWVRRYYFLTGKHLWWQSQILSTRPAHCLYLHGCSVHALVDDPFGMRAPQPASATSPTFTSPVAGTHGRYALEIIKPNGRVGKRLYAVTADERQAWLEALQLACGVEDFHDFYCLHAEEVLGQGKYGTVKLAHEKATGKMVAVKILDKGSIQSQEDREFTRREMEVVKVLQHPNLVQTLDVFDRTGPAPYAYIVMELLPHRDLGCLIRLTRVIQYLSLKLLLRQRRRFLQARGSVPETTQPVVISSLPRPSPLLFPPLSAAPSPFRNPELGDAVPPVRAASPDASAVLPSSSSSFAASEAFAASSLEESFLETDFSMDGRWLLEEHVILRIVTGLLKATRHMHSKGVVHRDLKPENLLLLLSAAPGEAPDARDCRRKDEERNCQEPDAAPETARRPGRWDLSASGGDRASQRERNRARGTSGETNDESAGERQETALQWREHQASIAPRTERRDSPFPPPTIVIRNVEGGIIWRSPCAASRVLPFCSLSNPFAPHARSASSSSRAERERGREAPGSRPRPFSFNASPPRQLERENGATGHSQGGTGARVAGAPTPGPGNRQNADEPPRDSSSRFPRSGSLLGVVQPSVASGYPSASDATPLLFYQPPASLPFPAAARSSPPLSPFSSSTPSSRAQGEGERSYTSSPSSSLPASVFSAPRPAWHSSDGLIEDLKDFPKSILTADERKELEEWVPAFLSRSGCKKHLLCPSRPLYGRSPPLSRYAGCTYTSRQRSSSFSAQALLRDGARSLSLFLANGGRQLGVGRWFGGRQEEESEAERIDRRERELEASQRRRSARQRAAPNPLSRFQSNDMILEERDVGNTDAGRNLQPRAEPDGEKDGEGERGDSDYGGRKRQDRTDRRGLDEASRPSSAPSSFFPASSPPPSLSLSSPRGATEGSGSSAGSGRGSGQPDIGSDSGQGDSMRRQEACRDRGTQQRSVPASPLSTQFLTVPGPRLLPFFEPLPTPSRSRPTGSLAPPPRPGVPAAPSRGERGRRRYSSPSAVSEVSRREASETQGVRRAGRRHASLPASQGAPLPDERGALEGLSAASQPQASSQLSSPRSPSPDEAPSSLDSGDRSRQDVCRSLPVNVSSRSSSETVASPARQDEAAALQSPLLEALAPTRTSSSPSSVCSRSPLCRPRPQAGNEAERLQWCMRVLRQIQERLVSIKVADFGFSAVLAPNWRASDSLGTLAYAAPEVLVGLEYDKAVDMWSIGVITFELLSQGVLPFQGKTEQQIGASILEGHYSFDFGLHRRIGPFSPRTVSGAARDFVSRLLCHPARRMNIEEALNHPWIANAENDLTAPPSPKRFFVS</sequence>
<feature type="domain" description="PH" evidence="8">
    <location>
        <begin position="690"/>
        <end position="810"/>
    </location>
</feature>
<dbReference type="SMART" id="SM00233">
    <property type="entry name" value="PH"/>
    <property type="match status" value="1"/>
</dbReference>
<feature type="compositionally biased region" description="Basic and acidic residues" evidence="7">
    <location>
        <begin position="1209"/>
        <end position="1219"/>
    </location>
</feature>
<dbReference type="eggNOG" id="KOG0611">
    <property type="taxonomic scope" value="Eukaryota"/>
</dbReference>
<feature type="region of interest" description="Disordered" evidence="7">
    <location>
        <begin position="1474"/>
        <end position="1812"/>
    </location>
</feature>
<dbReference type="InterPro" id="IPR011993">
    <property type="entry name" value="PH-like_dom_sf"/>
</dbReference>
<feature type="compositionally biased region" description="Low complexity" evidence="7">
    <location>
        <begin position="260"/>
        <end position="272"/>
    </location>
</feature>
<feature type="compositionally biased region" description="Basic and acidic residues" evidence="7">
    <location>
        <begin position="1267"/>
        <end position="1276"/>
    </location>
</feature>
<dbReference type="PROSITE" id="PS50011">
    <property type="entry name" value="PROTEIN_KINASE_DOM"/>
    <property type="match status" value="2"/>
</dbReference>
<keyword evidence="4 6" id="KW-0067">ATP-binding</keyword>
<dbReference type="InterPro" id="IPR008271">
    <property type="entry name" value="Ser/Thr_kinase_AS"/>
</dbReference>
<keyword evidence="2 6" id="KW-0547">Nucleotide-binding</keyword>
<gene>
    <name evidence="11" type="ORF">NCLIV_012170</name>
</gene>
<feature type="compositionally biased region" description="Basic and acidic residues" evidence="7">
    <location>
        <begin position="614"/>
        <end position="642"/>
    </location>
</feature>
<dbReference type="Pfam" id="PF00169">
    <property type="entry name" value="PH"/>
    <property type="match status" value="1"/>
</dbReference>
<dbReference type="Gene3D" id="2.30.29.30">
    <property type="entry name" value="Pleckstrin-homology domain (PH domain)/Phosphotyrosine-binding domain (PTB)"/>
    <property type="match status" value="1"/>
</dbReference>
<dbReference type="InterPro" id="IPR011992">
    <property type="entry name" value="EF-hand-dom_pair"/>
</dbReference>
<feature type="compositionally biased region" description="Low complexity" evidence="7">
    <location>
        <begin position="1790"/>
        <end position="1806"/>
    </location>
</feature>
<feature type="compositionally biased region" description="Basic and acidic residues" evidence="7">
    <location>
        <begin position="1537"/>
        <end position="1572"/>
    </location>
</feature>
<dbReference type="GO" id="GO:0010506">
    <property type="term" value="P:regulation of autophagy"/>
    <property type="evidence" value="ECO:0007669"/>
    <property type="project" value="InterPro"/>
</dbReference>
<dbReference type="PROSITE" id="PS50003">
    <property type="entry name" value="PH_DOMAIN"/>
    <property type="match status" value="1"/>
</dbReference>
<dbReference type="Gene3D" id="1.10.238.10">
    <property type="entry name" value="EF-hand"/>
    <property type="match status" value="1"/>
</dbReference>
<name>F0V9Y8_NEOCL</name>
<dbReference type="SUPFAM" id="SSF50729">
    <property type="entry name" value="PH domain-like"/>
    <property type="match status" value="1"/>
</dbReference>
<evidence type="ECO:0000259" key="9">
    <source>
        <dbReference type="PROSITE" id="PS50011"/>
    </source>
</evidence>
<feature type="compositionally biased region" description="Low complexity" evidence="7">
    <location>
        <begin position="1751"/>
        <end position="1766"/>
    </location>
</feature>
<dbReference type="OMA" id="AWVRRYY"/>
<comment type="similarity">
    <text evidence="5">Belongs to the protein kinase superfamily. Ser/Thr protein kinase family. CDPK subfamily.</text>
</comment>
<feature type="compositionally biased region" description="Low complexity" evidence="7">
    <location>
        <begin position="22"/>
        <end position="41"/>
    </location>
</feature>
<dbReference type="PROSITE" id="PS00107">
    <property type="entry name" value="PROTEIN_KINASE_ATP"/>
    <property type="match status" value="1"/>
</dbReference>
<dbReference type="eggNOG" id="KOG4717">
    <property type="taxonomic scope" value="Eukaryota"/>
</dbReference>
<feature type="compositionally biased region" description="Basic and acidic residues" evidence="7">
    <location>
        <begin position="1481"/>
        <end position="1495"/>
    </location>
</feature>
<dbReference type="InParanoid" id="F0V9Y8"/>
<dbReference type="PROSITE" id="PS00108">
    <property type="entry name" value="PROTEIN_KINASE_ST"/>
    <property type="match status" value="1"/>
</dbReference>
<dbReference type="SMART" id="SM00220">
    <property type="entry name" value="S_TKc"/>
    <property type="match status" value="1"/>
</dbReference>
<dbReference type="InterPro" id="IPR002048">
    <property type="entry name" value="EF_hand_dom"/>
</dbReference>
<evidence type="ECO:0000313" key="12">
    <source>
        <dbReference type="Proteomes" id="UP000007494"/>
    </source>
</evidence>
<dbReference type="PANTHER" id="PTHR24348">
    <property type="entry name" value="SERINE/THREONINE-PROTEIN KINASE UNC-51-RELATED"/>
    <property type="match status" value="1"/>
</dbReference>
<feature type="compositionally biased region" description="Basic and acidic residues" evidence="7">
    <location>
        <begin position="475"/>
        <end position="495"/>
    </location>
</feature>
<dbReference type="GeneID" id="13441779"/>
<feature type="compositionally biased region" description="Low complexity" evidence="7">
    <location>
        <begin position="1346"/>
        <end position="1361"/>
    </location>
</feature>
<dbReference type="Proteomes" id="UP000007494">
    <property type="component" value="Chromosome IV"/>
</dbReference>
<dbReference type="OrthoDB" id="377346at2759"/>
<feature type="region of interest" description="Disordered" evidence="7">
    <location>
        <begin position="1825"/>
        <end position="1848"/>
    </location>
</feature>
<feature type="compositionally biased region" description="Acidic residues" evidence="7">
    <location>
        <begin position="568"/>
        <end position="582"/>
    </location>
</feature>
<feature type="binding site" evidence="6">
    <location>
        <position position="849"/>
    </location>
    <ligand>
        <name>ATP</name>
        <dbReference type="ChEBI" id="CHEBI:30616"/>
    </ligand>
</feature>
<evidence type="ECO:0000256" key="5">
    <source>
        <dbReference type="ARBA" id="ARBA00024334"/>
    </source>
</evidence>
<feature type="region of interest" description="Disordered" evidence="7">
    <location>
        <begin position="319"/>
        <end position="340"/>
    </location>
</feature>
<proteinExistence type="inferred from homology"/>
<feature type="compositionally biased region" description="Polar residues" evidence="7">
    <location>
        <begin position="247"/>
        <end position="259"/>
    </location>
</feature>
<feature type="compositionally biased region" description="Low complexity" evidence="7">
    <location>
        <begin position="1573"/>
        <end position="1584"/>
    </location>
</feature>
<dbReference type="Gene3D" id="3.30.200.20">
    <property type="entry name" value="Phosphorylase Kinase, domain 1"/>
    <property type="match status" value="1"/>
</dbReference>
<feature type="domain" description="Protein kinase" evidence="9">
    <location>
        <begin position="1686"/>
        <end position="1999"/>
    </location>
</feature>
<evidence type="ECO:0000313" key="11">
    <source>
        <dbReference type="EMBL" id="CBZ50750.1"/>
    </source>
</evidence>
<feature type="compositionally biased region" description="Basic and acidic residues" evidence="7">
    <location>
        <begin position="583"/>
        <end position="602"/>
    </location>
</feature>
<feature type="region of interest" description="Disordered" evidence="7">
    <location>
        <begin position="193"/>
        <end position="284"/>
    </location>
</feature>
<feature type="region of interest" description="Disordered" evidence="7">
    <location>
        <begin position="1320"/>
        <end position="1361"/>
    </location>
</feature>